<sequence>MSVMVITGEPREAGKATALRFAALDITWR</sequence>
<evidence type="ECO:0000313" key="2">
    <source>
        <dbReference type="Proteomes" id="UP000254938"/>
    </source>
</evidence>
<gene>
    <name evidence="1" type="ORF">NCTC9140_04658</name>
</gene>
<evidence type="ECO:0000313" key="1">
    <source>
        <dbReference type="EMBL" id="STS82906.1"/>
    </source>
</evidence>
<name>A0A377TVI5_KLEPN</name>
<dbReference type="AlphaFoldDB" id="A0A377TVI5"/>
<protein>
    <submittedName>
        <fullName evidence="1">Uncharacterized protein</fullName>
    </submittedName>
</protein>
<accession>A0A377TVI5</accession>
<proteinExistence type="predicted"/>
<dbReference type="Proteomes" id="UP000254938">
    <property type="component" value="Unassembled WGS sequence"/>
</dbReference>
<reference evidence="1 2" key="1">
    <citation type="submission" date="2018-06" db="EMBL/GenBank/DDBJ databases">
        <authorList>
            <consortium name="Pathogen Informatics"/>
            <person name="Doyle S."/>
        </authorList>
    </citation>
    <scope>NUCLEOTIDE SEQUENCE [LARGE SCALE GENOMIC DNA]</scope>
    <source>
        <strain evidence="1 2">NCTC9140</strain>
    </source>
</reference>
<dbReference type="EMBL" id="UGKQ01000007">
    <property type="protein sequence ID" value="STS82906.1"/>
    <property type="molecule type" value="Genomic_DNA"/>
</dbReference>
<organism evidence="1 2">
    <name type="scientific">Klebsiella pneumoniae</name>
    <dbReference type="NCBI Taxonomy" id="573"/>
    <lineage>
        <taxon>Bacteria</taxon>
        <taxon>Pseudomonadati</taxon>
        <taxon>Pseudomonadota</taxon>
        <taxon>Gammaproteobacteria</taxon>
        <taxon>Enterobacterales</taxon>
        <taxon>Enterobacteriaceae</taxon>
        <taxon>Klebsiella/Raoultella group</taxon>
        <taxon>Klebsiella</taxon>
        <taxon>Klebsiella pneumoniae complex</taxon>
    </lineage>
</organism>